<dbReference type="AlphaFoldDB" id="A0A1I4YI74"/>
<organism evidence="1 2">
    <name type="scientific">Algoriella xinjiangensis</name>
    <dbReference type="NCBI Taxonomy" id="684065"/>
    <lineage>
        <taxon>Bacteria</taxon>
        <taxon>Pseudomonadati</taxon>
        <taxon>Bacteroidota</taxon>
        <taxon>Flavobacteriia</taxon>
        <taxon>Flavobacteriales</taxon>
        <taxon>Weeksellaceae</taxon>
        <taxon>Algoriella</taxon>
    </lineage>
</organism>
<evidence type="ECO:0000313" key="1">
    <source>
        <dbReference type="EMBL" id="SFN37722.1"/>
    </source>
</evidence>
<proteinExistence type="predicted"/>
<dbReference type="EMBL" id="FOUZ01000011">
    <property type="protein sequence ID" value="SFN37722.1"/>
    <property type="molecule type" value="Genomic_DNA"/>
</dbReference>
<evidence type="ECO:0000313" key="2">
    <source>
        <dbReference type="Proteomes" id="UP000199149"/>
    </source>
</evidence>
<gene>
    <name evidence="1" type="ORF">SAMN05421738_11163</name>
</gene>
<reference evidence="2" key="1">
    <citation type="submission" date="2016-10" db="EMBL/GenBank/DDBJ databases">
        <authorList>
            <person name="Varghese N."/>
            <person name="Submissions S."/>
        </authorList>
    </citation>
    <scope>NUCLEOTIDE SEQUENCE [LARGE SCALE GENOMIC DNA]</scope>
    <source>
        <strain evidence="2">XJ109</strain>
    </source>
</reference>
<name>A0A1I4YI74_9FLAO</name>
<dbReference type="Proteomes" id="UP000199149">
    <property type="component" value="Unassembled WGS sequence"/>
</dbReference>
<keyword evidence="2" id="KW-1185">Reference proteome</keyword>
<sequence>MNKIIKLVVESVEKVEEMKAIAYTIPKNITGINEIKRNNVSRLFIHTRYKKSYC</sequence>
<accession>A0A1I4YI74</accession>
<protein>
    <submittedName>
        <fullName evidence="1">Uncharacterized protein</fullName>
    </submittedName>
</protein>
<dbReference type="STRING" id="684065.SAMN05421738_11163"/>